<sequence>MKSLQAYQEVQLEGQALIVMDEILSSFSESENEGDLSPLDLPDRDTDADVDGLDDKGTYCLHYRGKKYE</sequence>
<organism evidence="2 3">
    <name type="scientific">Rubus argutus</name>
    <name type="common">Southern blackberry</name>
    <dbReference type="NCBI Taxonomy" id="59490"/>
    <lineage>
        <taxon>Eukaryota</taxon>
        <taxon>Viridiplantae</taxon>
        <taxon>Streptophyta</taxon>
        <taxon>Embryophyta</taxon>
        <taxon>Tracheophyta</taxon>
        <taxon>Spermatophyta</taxon>
        <taxon>Magnoliopsida</taxon>
        <taxon>eudicotyledons</taxon>
        <taxon>Gunneridae</taxon>
        <taxon>Pentapetalae</taxon>
        <taxon>rosids</taxon>
        <taxon>fabids</taxon>
        <taxon>Rosales</taxon>
        <taxon>Rosaceae</taxon>
        <taxon>Rosoideae</taxon>
        <taxon>Rosoideae incertae sedis</taxon>
        <taxon>Rubus</taxon>
    </lineage>
</organism>
<comment type="caution">
    <text evidence="2">The sequence shown here is derived from an EMBL/GenBank/DDBJ whole genome shotgun (WGS) entry which is preliminary data.</text>
</comment>
<gene>
    <name evidence="2" type="ORF">M0R45_030734</name>
</gene>
<dbReference type="AlphaFoldDB" id="A0AAW1WC77"/>
<name>A0AAW1WC77_RUBAR</name>
<feature type="compositionally biased region" description="Basic and acidic residues" evidence="1">
    <location>
        <begin position="41"/>
        <end position="57"/>
    </location>
</feature>
<keyword evidence="3" id="KW-1185">Reference proteome</keyword>
<accession>A0AAW1WC77</accession>
<reference evidence="2 3" key="1">
    <citation type="journal article" date="2023" name="G3 (Bethesda)">
        <title>A chromosome-length genome assembly and annotation of blackberry (Rubus argutus, cv. 'Hillquist').</title>
        <authorList>
            <person name="Bruna T."/>
            <person name="Aryal R."/>
            <person name="Dudchenko O."/>
            <person name="Sargent D.J."/>
            <person name="Mead D."/>
            <person name="Buti M."/>
            <person name="Cavallini A."/>
            <person name="Hytonen T."/>
            <person name="Andres J."/>
            <person name="Pham M."/>
            <person name="Weisz D."/>
            <person name="Mascagni F."/>
            <person name="Usai G."/>
            <person name="Natali L."/>
            <person name="Bassil N."/>
            <person name="Fernandez G.E."/>
            <person name="Lomsadze A."/>
            <person name="Armour M."/>
            <person name="Olukolu B."/>
            <person name="Poorten T."/>
            <person name="Britton C."/>
            <person name="Davik J."/>
            <person name="Ashrafi H."/>
            <person name="Aiden E.L."/>
            <person name="Borodovsky M."/>
            <person name="Worthington M."/>
        </authorList>
    </citation>
    <scope>NUCLEOTIDE SEQUENCE [LARGE SCALE GENOMIC DNA]</scope>
    <source>
        <strain evidence="2">PI 553951</strain>
    </source>
</reference>
<dbReference type="Proteomes" id="UP001457282">
    <property type="component" value="Unassembled WGS sequence"/>
</dbReference>
<evidence type="ECO:0000313" key="2">
    <source>
        <dbReference type="EMBL" id="KAK9922261.1"/>
    </source>
</evidence>
<proteinExistence type="predicted"/>
<feature type="region of interest" description="Disordered" evidence="1">
    <location>
        <begin position="29"/>
        <end position="57"/>
    </location>
</feature>
<dbReference type="EMBL" id="JBEDUW010000006">
    <property type="protein sequence ID" value="KAK9922261.1"/>
    <property type="molecule type" value="Genomic_DNA"/>
</dbReference>
<evidence type="ECO:0000256" key="1">
    <source>
        <dbReference type="SAM" id="MobiDB-lite"/>
    </source>
</evidence>
<protein>
    <submittedName>
        <fullName evidence="2">Uncharacterized protein</fullName>
    </submittedName>
</protein>
<evidence type="ECO:0000313" key="3">
    <source>
        <dbReference type="Proteomes" id="UP001457282"/>
    </source>
</evidence>